<feature type="transmembrane region" description="Helical" evidence="2">
    <location>
        <begin position="15"/>
        <end position="34"/>
    </location>
</feature>
<dbReference type="Gene3D" id="2.20.230.10">
    <property type="entry name" value="Resuscitation-promoting factor rpfb"/>
    <property type="match status" value="1"/>
</dbReference>
<dbReference type="GeneID" id="97139838"/>
<dbReference type="EMBL" id="CP080764">
    <property type="protein sequence ID" value="QYY42890.1"/>
    <property type="molecule type" value="Genomic_DNA"/>
</dbReference>
<dbReference type="InterPro" id="IPR011098">
    <property type="entry name" value="G5_dom"/>
</dbReference>
<dbReference type="PROSITE" id="PS51109">
    <property type="entry name" value="G5"/>
    <property type="match status" value="1"/>
</dbReference>
<dbReference type="AlphaFoldDB" id="A0A1G8DPJ7"/>
<proteinExistence type="predicted"/>
<evidence type="ECO:0000313" key="7">
    <source>
        <dbReference type="Proteomes" id="UP000826616"/>
    </source>
</evidence>
<protein>
    <submittedName>
        <fullName evidence="4">G5 domain-containing protein</fullName>
    </submittedName>
</protein>
<dbReference type="GO" id="GO:0009254">
    <property type="term" value="P:peptidoglycan turnover"/>
    <property type="evidence" value="ECO:0007669"/>
    <property type="project" value="InterPro"/>
</dbReference>
<evidence type="ECO:0000259" key="3">
    <source>
        <dbReference type="PROSITE" id="PS51109"/>
    </source>
</evidence>
<dbReference type="InterPro" id="IPR051933">
    <property type="entry name" value="Resuscitation_pf_RpfB"/>
</dbReference>
<keyword evidence="2" id="KW-0472">Membrane</keyword>
<feature type="domain" description="G5" evidence="3">
    <location>
        <begin position="150"/>
        <end position="230"/>
    </location>
</feature>
<dbReference type="EMBL" id="FNDE01000035">
    <property type="protein sequence ID" value="SDH59562.1"/>
    <property type="molecule type" value="Genomic_DNA"/>
</dbReference>
<dbReference type="Proteomes" id="UP000826616">
    <property type="component" value="Chromosome"/>
</dbReference>
<dbReference type="GO" id="GO:0004553">
    <property type="term" value="F:hydrolase activity, hydrolyzing O-glycosyl compounds"/>
    <property type="evidence" value="ECO:0007669"/>
    <property type="project" value="InterPro"/>
</dbReference>
<dbReference type="InterPro" id="IPR010611">
    <property type="entry name" value="3D_dom"/>
</dbReference>
<evidence type="ECO:0000256" key="2">
    <source>
        <dbReference type="SAM" id="Phobius"/>
    </source>
</evidence>
<dbReference type="InterPro" id="IPR036908">
    <property type="entry name" value="RlpA-like_sf"/>
</dbReference>
<dbReference type="PANTHER" id="PTHR39160:SF4">
    <property type="entry name" value="RESUSCITATION-PROMOTING FACTOR RPFB"/>
    <property type="match status" value="1"/>
</dbReference>
<dbReference type="InterPro" id="IPR059180">
    <property type="entry name" value="3D_YorM"/>
</dbReference>
<sequence>MEQNHIQLDFWKNRMWILLAAVAMIVIVSLVFLFNSWKTKKITFINDGKVMTVKTKSKTLGDFLAEKGITPGKFDELNFGMETVLTDGMEVKYIPARKVTINVAGQKKQVMTVKRQVKDILAEQKIRLGPLDRVEPASGQAVKENQTVTVTRITKKIVNNEKTVAFSTKERKDNTMPQGERKVIQQGQQGKILERYEVVYVNGKLASKKLVDSEVLRDWKDHIVAVGTMRMIAASRSGSRLEGGDFTPRRTLRVRMTAYSPHASSTGKNPGDAGYAITATGATAEEGRTIAVDPDVVPLGWWVYIEGYGFRKAEDTGGAIKGNRMDLFFESEQEAQDFGVQYKTVHVIGPKKPN</sequence>
<keyword evidence="7" id="KW-1185">Reference proteome</keyword>
<keyword evidence="1" id="KW-0732">Signal</keyword>
<keyword evidence="2" id="KW-0812">Transmembrane</keyword>
<evidence type="ECO:0000313" key="6">
    <source>
        <dbReference type="Proteomes" id="UP000198956"/>
    </source>
</evidence>
<evidence type="ECO:0000313" key="5">
    <source>
        <dbReference type="EMBL" id="SDH59562.1"/>
    </source>
</evidence>
<dbReference type="SUPFAM" id="SSF50685">
    <property type="entry name" value="Barwin-like endoglucanases"/>
    <property type="match status" value="1"/>
</dbReference>
<dbReference type="Pfam" id="PF06725">
    <property type="entry name" value="3D"/>
    <property type="match status" value="1"/>
</dbReference>
<accession>A0A1G8DPJ7</accession>
<gene>
    <name evidence="4" type="ORF">K3F53_00495</name>
    <name evidence="5" type="ORF">SAMN04489735_103518</name>
</gene>
<organism evidence="5 6">
    <name type="scientific">Aneurinibacillus thermoaerophilus</name>
    <dbReference type="NCBI Taxonomy" id="143495"/>
    <lineage>
        <taxon>Bacteria</taxon>
        <taxon>Bacillati</taxon>
        <taxon>Bacillota</taxon>
        <taxon>Bacilli</taxon>
        <taxon>Bacillales</taxon>
        <taxon>Paenibacillaceae</taxon>
        <taxon>Aneurinibacillus group</taxon>
        <taxon>Aneurinibacillus</taxon>
    </lineage>
</organism>
<dbReference type="Pfam" id="PF03990">
    <property type="entry name" value="DUF348"/>
    <property type="match status" value="2"/>
</dbReference>
<dbReference type="CDD" id="cd14667">
    <property type="entry name" value="3D_containing_proteins"/>
    <property type="match status" value="1"/>
</dbReference>
<dbReference type="OrthoDB" id="9798935at2"/>
<evidence type="ECO:0000313" key="4">
    <source>
        <dbReference type="EMBL" id="QYY42890.1"/>
    </source>
</evidence>
<reference evidence="5 6" key="1">
    <citation type="submission" date="2016-10" db="EMBL/GenBank/DDBJ databases">
        <authorList>
            <person name="de Groot N.N."/>
        </authorList>
    </citation>
    <scope>NUCLEOTIDE SEQUENCE [LARGE SCALE GENOMIC DNA]</scope>
    <source>
        <strain evidence="5 6">L 420-91</strain>
    </source>
</reference>
<name>A0A1G8DPJ7_ANETH</name>
<dbReference type="GO" id="GO:0019867">
    <property type="term" value="C:outer membrane"/>
    <property type="evidence" value="ECO:0007669"/>
    <property type="project" value="InterPro"/>
</dbReference>
<keyword evidence="2" id="KW-1133">Transmembrane helix</keyword>
<evidence type="ECO:0000256" key="1">
    <source>
        <dbReference type="ARBA" id="ARBA00022729"/>
    </source>
</evidence>
<dbReference type="PANTHER" id="PTHR39160">
    <property type="entry name" value="CELL WALL-BINDING PROTEIN YOCH"/>
    <property type="match status" value="1"/>
</dbReference>
<dbReference type="SMART" id="SM01208">
    <property type="entry name" value="G5"/>
    <property type="match status" value="1"/>
</dbReference>
<dbReference type="RefSeq" id="WP_057897147.1">
    <property type="nucleotide sequence ID" value="NZ_CP080764.1"/>
</dbReference>
<dbReference type="InterPro" id="IPR007137">
    <property type="entry name" value="DUF348"/>
</dbReference>
<dbReference type="Pfam" id="PF07501">
    <property type="entry name" value="G5"/>
    <property type="match status" value="1"/>
</dbReference>
<dbReference type="Gene3D" id="2.40.40.10">
    <property type="entry name" value="RlpA-like domain"/>
    <property type="match status" value="1"/>
</dbReference>
<dbReference type="Proteomes" id="UP000198956">
    <property type="component" value="Unassembled WGS sequence"/>
</dbReference>
<reference evidence="4 7" key="2">
    <citation type="submission" date="2021-08" db="EMBL/GenBank/DDBJ databases">
        <title>Complete genome sequence of the strain Aneurinibacillus thermoaerophilus CCM 8960.</title>
        <authorList>
            <person name="Musilova J."/>
            <person name="Kourilova X."/>
            <person name="Pernicova I."/>
            <person name="Bezdicek M."/>
            <person name="Lengerova M."/>
            <person name="Obruca S."/>
            <person name="Sedlar K."/>
        </authorList>
    </citation>
    <scope>NUCLEOTIDE SEQUENCE [LARGE SCALE GENOMIC DNA]</scope>
    <source>
        <strain evidence="4 7">CCM 8960</strain>
    </source>
</reference>